<name>A0A1U7I6L5_9CYAN</name>
<feature type="transmembrane region" description="Helical" evidence="5">
    <location>
        <begin position="109"/>
        <end position="132"/>
    </location>
</feature>
<dbReference type="STRING" id="454136.NIES2119_27390"/>
<dbReference type="GO" id="GO:0016765">
    <property type="term" value="F:transferase activity, transferring alkyl or aryl (other than methyl) groups"/>
    <property type="evidence" value="ECO:0007669"/>
    <property type="project" value="InterPro"/>
</dbReference>
<dbReference type="InterPro" id="IPR000537">
    <property type="entry name" value="UbiA_prenyltransferase"/>
</dbReference>
<feature type="transmembrane region" description="Helical" evidence="5">
    <location>
        <begin position="280"/>
        <end position="297"/>
    </location>
</feature>
<keyword evidence="3 5" id="KW-1133">Transmembrane helix</keyword>
<keyword evidence="2 5" id="KW-0812">Transmembrane</keyword>
<accession>A0A1U7I6L5</accession>
<dbReference type="Proteomes" id="UP000185860">
    <property type="component" value="Unassembled WGS sequence"/>
</dbReference>
<feature type="transmembrane region" description="Helical" evidence="5">
    <location>
        <begin position="153"/>
        <end position="170"/>
    </location>
</feature>
<feature type="transmembrane region" description="Helical" evidence="5">
    <location>
        <begin position="245"/>
        <end position="268"/>
    </location>
</feature>
<feature type="transmembrane region" description="Helical" evidence="5">
    <location>
        <begin position="176"/>
        <end position="197"/>
    </location>
</feature>
<dbReference type="GO" id="GO:0016020">
    <property type="term" value="C:membrane"/>
    <property type="evidence" value="ECO:0007669"/>
    <property type="project" value="UniProtKB-SubCell"/>
</dbReference>
<comment type="caution">
    <text evidence="6">The sequence shown here is derived from an EMBL/GenBank/DDBJ whole genome shotgun (WGS) entry which is preliminary data.</text>
</comment>
<dbReference type="PANTHER" id="PTHR42723:SF1">
    <property type="entry name" value="CHLOROPHYLL SYNTHASE, CHLOROPLASTIC"/>
    <property type="match status" value="1"/>
</dbReference>
<reference evidence="6 7" key="1">
    <citation type="submission" date="2016-11" db="EMBL/GenBank/DDBJ databases">
        <title>Draft Genome Sequences of Nine Cyanobacterial Strains from Diverse Habitats.</title>
        <authorList>
            <person name="Zhu T."/>
            <person name="Hou S."/>
            <person name="Lu X."/>
            <person name="Hess W.R."/>
        </authorList>
    </citation>
    <scope>NUCLEOTIDE SEQUENCE [LARGE SCALE GENOMIC DNA]</scope>
    <source>
        <strain evidence="6 7">IAM M-71</strain>
    </source>
</reference>
<dbReference type="PANTHER" id="PTHR42723">
    <property type="entry name" value="CHLOROPHYLL SYNTHASE"/>
    <property type="match status" value="1"/>
</dbReference>
<dbReference type="AlphaFoldDB" id="A0A1U7I6L5"/>
<evidence type="ECO:0000256" key="1">
    <source>
        <dbReference type="ARBA" id="ARBA00004141"/>
    </source>
</evidence>
<keyword evidence="4 5" id="KW-0472">Membrane</keyword>
<dbReference type="Pfam" id="PF01040">
    <property type="entry name" value="UbiA"/>
    <property type="match status" value="1"/>
</dbReference>
<gene>
    <name evidence="6" type="ORF">NIES2119_27390</name>
</gene>
<comment type="subcellular location">
    <subcellularLocation>
        <location evidence="1">Membrane</location>
        <topology evidence="1">Multi-pass membrane protein</topology>
    </subcellularLocation>
</comment>
<dbReference type="EMBL" id="MRCE01000044">
    <property type="protein sequence ID" value="OKH31978.1"/>
    <property type="molecule type" value="Genomic_DNA"/>
</dbReference>
<evidence type="ECO:0000256" key="3">
    <source>
        <dbReference type="ARBA" id="ARBA00022989"/>
    </source>
</evidence>
<dbReference type="InterPro" id="IPR050475">
    <property type="entry name" value="Prenyltransferase_related"/>
</dbReference>
<evidence type="ECO:0000313" key="6">
    <source>
        <dbReference type="EMBL" id="OKH31978.1"/>
    </source>
</evidence>
<evidence type="ECO:0000256" key="5">
    <source>
        <dbReference type="SAM" id="Phobius"/>
    </source>
</evidence>
<dbReference type="CDD" id="cd13965">
    <property type="entry name" value="PT_UbiA_3"/>
    <property type="match status" value="1"/>
</dbReference>
<feature type="transmembrane region" description="Helical" evidence="5">
    <location>
        <begin position="24"/>
        <end position="46"/>
    </location>
</feature>
<evidence type="ECO:0000256" key="2">
    <source>
        <dbReference type="ARBA" id="ARBA00022692"/>
    </source>
</evidence>
<dbReference type="InterPro" id="IPR044878">
    <property type="entry name" value="UbiA_sf"/>
</dbReference>
<dbReference type="Gene3D" id="1.10.357.140">
    <property type="entry name" value="UbiA prenyltransferase"/>
    <property type="match status" value="1"/>
</dbReference>
<feature type="transmembrane region" description="Helical" evidence="5">
    <location>
        <begin position="53"/>
        <end position="71"/>
    </location>
</feature>
<evidence type="ECO:0000256" key="4">
    <source>
        <dbReference type="ARBA" id="ARBA00023136"/>
    </source>
</evidence>
<evidence type="ECO:0000313" key="7">
    <source>
        <dbReference type="Proteomes" id="UP000185860"/>
    </source>
</evidence>
<protein>
    <submittedName>
        <fullName evidence="6">Uncharacterized protein</fullName>
    </submittedName>
</protein>
<proteinExistence type="predicted"/>
<organism evidence="6 7">
    <name type="scientific">[Phormidium ambiguum] IAM M-71</name>
    <dbReference type="NCBI Taxonomy" id="454136"/>
    <lineage>
        <taxon>Bacteria</taxon>
        <taxon>Bacillati</taxon>
        <taxon>Cyanobacteriota</taxon>
        <taxon>Cyanophyceae</taxon>
        <taxon>Oscillatoriophycideae</taxon>
        <taxon>Aerosakkonematales</taxon>
        <taxon>Aerosakkonemataceae</taxon>
        <taxon>Floridanema</taxon>
    </lineage>
</organism>
<sequence>MLSSVRALIAKIYRSLRHEACLSWQFIGGDLSASMIPGLLFMMAAWKTHPTNALDLLLVLGRGIVYFWLYIMPFCISNQIVGIDEDRINKPHRPLVKGDVSPLGAKVRLAVTMVLFGLVGWWFGVLEWALLWQGCIILHNLGSGSKHWITKNLYMGVGTVALLAAAWQLVTPITSIAWQWILVVAGVWLFLAAIQDLRDIDGDRAIGRNTFPIAFGETASRVVLSSGFALLPLVTHFGLMMPVGLTGNVILCDIFLAVLSLAIAVRLISYRFPKADHYSYMLFTYWFCSVLGCAIAVI</sequence>